<feature type="signal peptide" evidence="1">
    <location>
        <begin position="1"/>
        <end position="20"/>
    </location>
</feature>
<dbReference type="RefSeq" id="WP_092643482.1">
    <property type="nucleotide sequence ID" value="NZ_FNPX01000003.1"/>
</dbReference>
<gene>
    <name evidence="4" type="ORF">SAMN05444004_103169</name>
</gene>
<dbReference type="GO" id="GO:0046872">
    <property type="term" value="F:metal ion binding"/>
    <property type="evidence" value="ECO:0007669"/>
    <property type="project" value="InterPro"/>
</dbReference>
<proteinExistence type="predicted"/>
<dbReference type="EMBL" id="FNPX01000003">
    <property type="protein sequence ID" value="SDY79965.1"/>
    <property type="molecule type" value="Genomic_DNA"/>
</dbReference>
<dbReference type="STRING" id="1244108.SAMN05444004_103169"/>
<accession>A0A1H3MUT0</accession>
<dbReference type="InterPro" id="IPR011249">
    <property type="entry name" value="Metalloenz_LuxS/M16"/>
</dbReference>
<protein>
    <submittedName>
        <fullName evidence="4">Zinc protease</fullName>
    </submittedName>
</protein>
<evidence type="ECO:0000313" key="4">
    <source>
        <dbReference type="EMBL" id="SDY79965.1"/>
    </source>
</evidence>
<sequence length="438" mass="46765">MTPRILGAIIALSLPMPALAAVEIKEITTPGGIEVWLVEEHSIPFTAIELQFEGGANEDKPEARGATYLMTGLLEEGAGDMDARAFAEAEETLAARTSFNAANDSVTIGLSFLTENRDASIDLMRAALTNPRFDADAVERVREQVLAGLAGDARDPNEIAARTFSAMSFPSHPYGSAMKGTPETVAALSIADLREAHARALTRDRVKVGVTGDITAEELAPLLDRLLGDLPESDAADVPAITTVLGGGVTVVDFPSPQSVVLFGQEGIAFEDPDYFAAFILNHILGGSGFQSRLMTEVREKRGLTYGIGTYLAPRDKAEQLLGQFSSSNDKAAEAIEIVRDEWARISSEGVTAEELDAAKTYLTGAYPLRFDGNSRIAGILTGMQSIGLPVDYIPTRNDRIEAVTLDDISRVAARLLDPAKLHFVVVGQPEGLESGSF</sequence>
<feature type="domain" description="Peptidase M16 N-terminal" evidence="2">
    <location>
        <begin position="37"/>
        <end position="151"/>
    </location>
</feature>
<keyword evidence="4" id="KW-0645">Protease</keyword>
<keyword evidence="5" id="KW-1185">Reference proteome</keyword>
<keyword evidence="1" id="KW-0732">Signal</keyword>
<dbReference type="InterPro" id="IPR007863">
    <property type="entry name" value="Peptidase_M16_C"/>
</dbReference>
<dbReference type="InterPro" id="IPR050361">
    <property type="entry name" value="MPP/UQCRC_Complex"/>
</dbReference>
<evidence type="ECO:0000259" key="3">
    <source>
        <dbReference type="Pfam" id="PF05193"/>
    </source>
</evidence>
<name>A0A1H3MUT0_9RHOB</name>
<feature type="chain" id="PRO_5011759542" evidence="1">
    <location>
        <begin position="21"/>
        <end position="438"/>
    </location>
</feature>
<dbReference type="SUPFAM" id="SSF63411">
    <property type="entry name" value="LuxS/MPP-like metallohydrolase"/>
    <property type="match status" value="2"/>
</dbReference>
<dbReference type="InterPro" id="IPR011765">
    <property type="entry name" value="Pept_M16_N"/>
</dbReference>
<dbReference type="GO" id="GO:0006508">
    <property type="term" value="P:proteolysis"/>
    <property type="evidence" value="ECO:0007669"/>
    <property type="project" value="UniProtKB-KW"/>
</dbReference>
<reference evidence="5" key="1">
    <citation type="submission" date="2016-10" db="EMBL/GenBank/DDBJ databases">
        <authorList>
            <person name="Varghese N."/>
            <person name="Submissions S."/>
        </authorList>
    </citation>
    <scope>NUCLEOTIDE SEQUENCE [LARGE SCALE GENOMIC DNA]</scope>
    <source>
        <strain evidence="5">DSM 100420</strain>
    </source>
</reference>
<evidence type="ECO:0000259" key="2">
    <source>
        <dbReference type="Pfam" id="PF00675"/>
    </source>
</evidence>
<organism evidence="4 5">
    <name type="scientific">Jannaschia faecimaris</name>
    <dbReference type="NCBI Taxonomy" id="1244108"/>
    <lineage>
        <taxon>Bacteria</taxon>
        <taxon>Pseudomonadati</taxon>
        <taxon>Pseudomonadota</taxon>
        <taxon>Alphaproteobacteria</taxon>
        <taxon>Rhodobacterales</taxon>
        <taxon>Roseobacteraceae</taxon>
        <taxon>Jannaschia</taxon>
    </lineage>
</organism>
<dbReference type="Proteomes" id="UP000198914">
    <property type="component" value="Unassembled WGS sequence"/>
</dbReference>
<feature type="domain" description="Peptidase M16 C-terminal" evidence="3">
    <location>
        <begin position="188"/>
        <end position="362"/>
    </location>
</feature>
<dbReference type="Pfam" id="PF00675">
    <property type="entry name" value="Peptidase_M16"/>
    <property type="match status" value="1"/>
</dbReference>
<evidence type="ECO:0000256" key="1">
    <source>
        <dbReference type="SAM" id="SignalP"/>
    </source>
</evidence>
<dbReference type="PANTHER" id="PTHR11851">
    <property type="entry name" value="METALLOPROTEASE"/>
    <property type="match status" value="1"/>
</dbReference>
<dbReference type="Gene3D" id="3.30.830.10">
    <property type="entry name" value="Metalloenzyme, LuxS/M16 peptidase-like"/>
    <property type="match status" value="2"/>
</dbReference>
<dbReference type="GO" id="GO:0008233">
    <property type="term" value="F:peptidase activity"/>
    <property type="evidence" value="ECO:0007669"/>
    <property type="project" value="UniProtKB-KW"/>
</dbReference>
<dbReference type="OrthoDB" id="9811314at2"/>
<dbReference type="AlphaFoldDB" id="A0A1H3MUT0"/>
<dbReference type="Pfam" id="PF05193">
    <property type="entry name" value="Peptidase_M16_C"/>
    <property type="match status" value="1"/>
</dbReference>
<keyword evidence="4" id="KW-0378">Hydrolase</keyword>
<evidence type="ECO:0000313" key="5">
    <source>
        <dbReference type="Proteomes" id="UP000198914"/>
    </source>
</evidence>
<dbReference type="PANTHER" id="PTHR11851:SF224">
    <property type="entry name" value="PROCESSING PROTEASE"/>
    <property type="match status" value="1"/>
</dbReference>